<gene>
    <name evidence="2" type="ORF">BGZ96_003141</name>
</gene>
<feature type="compositionally biased region" description="Polar residues" evidence="1">
    <location>
        <begin position="1"/>
        <end position="18"/>
    </location>
</feature>
<accession>A0ABQ7JJS7</accession>
<sequence length="231" mass="25314">MDDTNRSLSSTQFTTGVHQFNGPAEDHNQAARPTEYNHQTSHLIKDHHQASVNPDSFGPLQVHPCIYRGPRAPQLYGEGVVDMSGEEYDVVPHSTEDDGQVVHLTEDDGQAVHPIEDDGQAVHPTEDDGQVVHPTEDDGQAVHPTEDDGQAVHPTEDDGQAVHPTEDGGESVHPTEDSDEDGNDADVSTLHRQCEEEGMTLAEFGAFLNSENLNNFLKGLIVDTLILRRYL</sequence>
<evidence type="ECO:0000313" key="3">
    <source>
        <dbReference type="Proteomes" id="UP001194696"/>
    </source>
</evidence>
<feature type="region of interest" description="Disordered" evidence="1">
    <location>
        <begin position="112"/>
        <end position="186"/>
    </location>
</feature>
<name>A0ABQ7JJS7_9FUNG</name>
<protein>
    <submittedName>
        <fullName evidence="2">Uncharacterized protein</fullName>
    </submittedName>
</protein>
<reference evidence="2 3" key="1">
    <citation type="journal article" date="2020" name="Fungal Divers.">
        <title>Resolving the Mortierellaceae phylogeny through synthesis of multi-gene phylogenetics and phylogenomics.</title>
        <authorList>
            <person name="Vandepol N."/>
            <person name="Liber J."/>
            <person name="Desiro A."/>
            <person name="Na H."/>
            <person name="Kennedy M."/>
            <person name="Barry K."/>
            <person name="Grigoriev I.V."/>
            <person name="Miller A.N."/>
            <person name="O'Donnell K."/>
            <person name="Stajich J.E."/>
            <person name="Bonito G."/>
        </authorList>
    </citation>
    <scope>NUCLEOTIDE SEQUENCE [LARGE SCALE GENOMIC DNA]</scope>
    <source>
        <strain evidence="2 3">AD045</strain>
    </source>
</reference>
<dbReference type="EMBL" id="JAAAIM010001647">
    <property type="protein sequence ID" value="KAG0276789.1"/>
    <property type="molecule type" value="Genomic_DNA"/>
</dbReference>
<comment type="caution">
    <text evidence="2">The sequence shown here is derived from an EMBL/GenBank/DDBJ whole genome shotgun (WGS) entry which is preliminary data.</text>
</comment>
<evidence type="ECO:0000313" key="2">
    <source>
        <dbReference type="EMBL" id="KAG0276789.1"/>
    </source>
</evidence>
<organism evidence="2 3">
    <name type="scientific">Linnemannia gamsii</name>
    <dbReference type="NCBI Taxonomy" id="64522"/>
    <lineage>
        <taxon>Eukaryota</taxon>
        <taxon>Fungi</taxon>
        <taxon>Fungi incertae sedis</taxon>
        <taxon>Mucoromycota</taxon>
        <taxon>Mortierellomycotina</taxon>
        <taxon>Mortierellomycetes</taxon>
        <taxon>Mortierellales</taxon>
        <taxon>Mortierellaceae</taxon>
        <taxon>Linnemannia</taxon>
    </lineage>
</organism>
<dbReference type="Proteomes" id="UP001194696">
    <property type="component" value="Unassembled WGS sequence"/>
</dbReference>
<proteinExistence type="predicted"/>
<keyword evidence="3" id="KW-1185">Reference proteome</keyword>
<evidence type="ECO:0000256" key="1">
    <source>
        <dbReference type="SAM" id="MobiDB-lite"/>
    </source>
</evidence>
<feature type="region of interest" description="Disordered" evidence="1">
    <location>
        <begin position="1"/>
        <end position="37"/>
    </location>
</feature>